<dbReference type="GO" id="GO:0004316">
    <property type="term" value="F:3-oxoacyl-[acyl-carrier-protein] reductase (NADPH) activity"/>
    <property type="evidence" value="ECO:0007669"/>
    <property type="project" value="UniProtKB-EC"/>
</dbReference>
<dbReference type="InterPro" id="IPR002347">
    <property type="entry name" value="SDR_fam"/>
</dbReference>
<reference evidence="3" key="1">
    <citation type="submission" date="2019-05" db="EMBL/GenBank/DDBJ databases">
        <authorList>
            <consortium name="Pathogen Informatics"/>
        </authorList>
    </citation>
    <scope>NUCLEOTIDE SEQUENCE [LARGE SCALE GENOMIC DNA]</scope>
    <source>
        <strain evidence="3">NCTC12965</strain>
    </source>
</reference>
<dbReference type="InterPro" id="IPR036291">
    <property type="entry name" value="NAD(P)-bd_dom_sf"/>
</dbReference>
<dbReference type="Pfam" id="PF13561">
    <property type="entry name" value="adh_short_C2"/>
    <property type="match status" value="1"/>
</dbReference>
<dbReference type="AlphaFoldDB" id="A0A4U9VXM1"/>
<keyword evidence="2 3" id="KW-0560">Oxidoreductase</keyword>
<protein>
    <submittedName>
        <fullName evidence="3">3-oxoacyl-[acyl-carrier-protein] reductase FabG</fullName>
        <ecNumber evidence="3">1.1.1.100</ecNumber>
    </submittedName>
</protein>
<dbReference type="FunFam" id="3.40.50.720:FF:000084">
    <property type="entry name" value="Short-chain dehydrogenase reductase"/>
    <property type="match status" value="1"/>
</dbReference>
<evidence type="ECO:0000256" key="2">
    <source>
        <dbReference type="ARBA" id="ARBA00023002"/>
    </source>
</evidence>
<dbReference type="Gene3D" id="3.40.50.720">
    <property type="entry name" value="NAD(P)-binding Rossmann-like Domain"/>
    <property type="match status" value="1"/>
</dbReference>
<accession>A0A4U9VXM1</accession>
<dbReference type="InterPro" id="IPR020904">
    <property type="entry name" value="Sc_DH/Rdtase_CS"/>
</dbReference>
<gene>
    <name evidence="3" type="primary">fabG_8</name>
    <name evidence="3" type="ORF">NCTC12965_06348</name>
</gene>
<dbReference type="EMBL" id="CABEEZ010000126">
    <property type="protein sequence ID" value="VTR52366.1"/>
    <property type="molecule type" value="Genomic_DNA"/>
</dbReference>
<evidence type="ECO:0000313" key="3">
    <source>
        <dbReference type="EMBL" id="VTR52366.1"/>
    </source>
</evidence>
<dbReference type="EC" id="1.1.1.100" evidence="3"/>
<dbReference type="PROSITE" id="PS00061">
    <property type="entry name" value="ADH_SHORT"/>
    <property type="match status" value="1"/>
</dbReference>
<dbReference type="PANTHER" id="PTHR24321:SF8">
    <property type="entry name" value="ESTRADIOL 17-BETA-DEHYDROGENASE 8-RELATED"/>
    <property type="match status" value="1"/>
</dbReference>
<organism evidence="3">
    <name type="scientific">Serratia fonticola</name>
    <dbReference type="NCBI Taxonomy" id="47917"/>
    <lineage>
        <taxon>Bacteria</taxon>
        <taxon>Pseudomonadati</taxon>
        <taxon>Pseudomonadota</taxon>
        <taxon>Gammaproteobacteria</taxon>
        <taxon>Enterobacterales</taxon>
        <taxon>Yersiniaceae</taxon>
        <taxon>Serratia</taxon>
    </lineage>
</organism>
<dbReference type="PRINTS" id="PR00081">
    <property type="entry name" value="GDHRDH"/>
</dbReference>
<dbReference type="PRINTS" id="PR00080">
    <property type="entry name" value="SDRFAMILY"/>
</dbReference>
<sequence>MQDFTGKVALVTGASTGIGEAIAQELVDRGAKVAITARNRARLVATAQRMDPTGKSVFPLVMDARDPESVRSAVAQTLALGGAIAICWSTMPVFTGPHDVPLNEYSIDDWHAVIETDLSGTFYGMKYGLPAIVAAGGGAVVNLSSANGIVGIAGIAPYTAAKHGIIGLTRAAALEFADRGIRINAVGPGYVDTPSMARLPALVREKMAASHPMGRMATREEVAKTVVFLLSTDSSFTTGAFYSIDGGYTAQ</sequence>
<name>A0A4U9VXM1_SERFO</name>
<dbReference type="SUPFAM" id="SSF51735">
    <property type="entry name" value="NAD(P)-binding Rossmann-fold domains"/>
    <property type="match status" value="1"/>
</dbReference>
<evidence type="ECO:0000256" key="1">
    <source>
        <dbReference type="ARBA" id="ARBA00006484"/>
    </source>
</evidence>
<comment type="similarity">
    <text evidence="1">Belongs to the short-chain dehydrogenases/reductases (SDR) family.</text>
</comment>
<proteinExistence type="inferred from homology"/>
<dbReference type="PANTHER" id="PTHR24321">
    <property type="entry name" value="DEHYDROGENASES, SHORT CHAIN"/>
    <property type="match status" value="1"/>
</dbReference>